<gene>
    <name evidence="7" type="ORF">GCM10022295_34050</name>
</gene>
<comment type="caution">
    <text evidence="7">The sequence shown here is derived from an EMBL/GenBank/DDBJ whole genome shotgun (WGS) entry which is preliminary data.</text>
</comment>
<dbReference type="InterPro" id="IPR016169">
    <property type="entry name" value="FAD-bd_PCMH_sub2"/>
</dbReference>
<dbReference type="EMBL" id="BAABCE010000006">
    <property type="protein sequence ID" value="GAA3549201.1"/>
    <property type="molecule type" value="Genomic_DNA"/>
</dbReference>
<accession>A0ABP6WBE4</accession>
<dbReference type="Gene3D" id="3.30.43.10">
    <property type="entry name" value="Uridine Diphospho-n-acetylenolpyruvylglucosamine Reductase, domain 2"/>
    <property type="match status" value="1"/>
</dbReference>
<evidence type="ECO:0000259" key="6">
    <source>
        <dbReference type="PROSITE" id="PS51387"/>
    </source>
</evidence>
<dbReference type="Pfam" id="PF01565">
    <property type="entry name" value="FAD_binding_4"/>
    <property type="match status" value="1"/>
</dbReference>
<dbReference type="Pfam" id="PF08031">
    <property type="entry name" value="BBE"/>
    <property type="match status" value="1"/>
</dbReference>
<comment type="cofactor">
    <cofactor evidence="1">
        <name>FAD</name>
        <dbReference type="ChEBI" id="CHEBI:57692"/>
    </cofactor>
</comment>
<dbReference type="Gene3D" id="3.40.462.20">
    <property type="match status" value="1"/>
</dbReference>
<dbReference type="InterPro" id="IPR016166">
    <property type="entry name" value="FAD-bd_PCMH"/>
</dbReference>
<dbReference type="InterPro" id="IPR012951">
    <property type="entry name" value="BBE"/>
</dbReference>
<dbReference type="InterPro" id="IPR006094">
    <property type="entry name" value="Oxid_FAD_bind_N"/>
</dbReference>
<keyword evidence="3" id="KW-0285">Flavoprotein</keyword>
<dbReference type="PROSITE" id="PS51387">
    <property type="entry name" value="FAD_PCMH"/>
    <property type="match status" value="1"/>
</dbReference>
<dbReference type="PANTHER" id="PTHR42973">
    <property type="entry name" value="BINDING OXIDOREDUCTASE, PUTATIVE (AFU_ORTHOLOGUE AFUA_1G17690)-RELATED"/>
    <property type="match status" value="1"/>
</dbReference>
<evidence type="ECO:0000256" key="5">
    <source>
        <dbReference type="ARBA" id="ARBA00023002"/>
    </source>
</evidence>
<organism evidence="7 8">
    <name type="scientific">Streptomyces osmaniensis</name>
    <dbReference type="NCBI Taxonomy" id="593134"/>
    <lineage>
        <taxon>Bacteria</taxon>
        <taxon>Bacillati</taxon>
        <taxon>Actinomycetota</taxon>
        <taxon>Actinomycetes</taxon>
        <taxon>Kitasatosporales</taxon>
        <taxon>Streptomycetaceae</taxon>
        <taxon>Streptomyces</taxon>
    </lineage>
</organism>
<evidence type="ECO:0000256" key="1">
    <source>
        <dbReference type="ARBA" id="ARBA00001974"/>
    </source>
</evidence>
<reference evidence="8" key="1">
    <citation type="journal article" date="2019" name="Int. J. Syst. Evol. Microbiol.">
        <title>The Global Catalogue of Microorganisms (GCM) 10K type strain sequencing project: providing services to taxonomists for standard genome sequencing and annotation.</title>
        <authorList>
            <consortium name="The Broad Institute Genomics Platform"/>
            <consortium name="The Broad Institute Genome Sequencing Center for Infectious Disease"/>
            <person name="Wu L."/>
            <person name="Ma J."/>
        </authorList>
    </citation>
    <scope>NUCLEOTIDE SEQUENCE [LARGE SCALE GENOMIC DNA]</scope>
    <source>
        <strain evidence="8">JCM 17656</strain>
    </source>
</reference>
<dbReference type="SUPFAM" id="SSF56176">
    <property type="entry name" value="FAD-binding/transporter-associated domain-like"/>
    <property type="match status" value="1"/>
</dbReference>
<dbReference type="InterPro" id="IPR050416">
    <property type="entry name" value="FAD-linked_Oxidoreductase"/>
</dbReference>
<dbReference type="InterPro" id="IPR036318">
    <property type="entry name" value="FAD-bd_PCMH-like_sf"/>
</dbReference>
<sequence>MRTDPRTTPPQPARTSGAVIRPRLSVLTQGSPAMGGINGTALEGLREGLRGPVITAHDPGYDEVRALYNAMIDRRPAAIAQCVDVADVRTVIAAARDTGVELAVRGGGHSGPGLCMVDDALVLDLSTMRGVRVDPAAMTAQVAGGAQLGDLDHATHTFGLAVPTGIISMTGVGGLTLGGGHGHLTRRYGLTIDSLASADVVLADGTFLTATEDEHPDLLWALRGGGGNFGVVTSFTFRLHPVDTVGVAATVWPVDRTPEVLRWYREFLPAAPQDLNGFFTLFTIPPGPPFPESIHGQKMCGVIWCYTGDLTDDSMERALAPVTEPAPPAFHFATPMPYPALQGMFDELIPKGYQWYWRGDFFDAVSDAAIDVHHKYGENLPSDLSLMHLYPVDGAAHQVGTEDTAWAYRDAVWSAVIAGVDPDPANAEAIKQWSVDYWTDLHPYSMGGSYINFIGEGESTDRVRATYRGHYDRLAAVKHTYDPDNFFHANQNIPPATG</sequence>
<evidence type="ECO:0000256" key="4">
    <source>
        <dbReference type="ARBA" id="ARBA00022827"/>
    </source>
</evidence>
<keyword evidence="4" id="KW-0274">FAD</keyword>
<comment type="similarity">
    <text evidence="2">Belongs to the oxygen-dependent FAD-linked oxidoreductase family.</text>
</comment>
<keyword evidence="8" id="KW-1185">Reference proteome</keyword>
<evidence type="ECO:0000256" key="2">
    <source>
        <dbReference type="ARBA" id="ARBA00005466"/>
    </source>
</evidence>
<feature type="domain" description="FAD-binding PCMH-type" evidence="6">
    <location>
        <begin position="72"/>
        <end position="242"/>
    </location>
</feature>
<evidence type="ECO:0000313" key="8">
    <source>
        <dbReference type="Proteomes" id="UP001500707"/>
    </source>
</evidence>
<keyword evidence="5" id="KW-0560">Oxidoreductase</keyword>
<dbReference type="PANTHER" id="PTHR42973:SF39">
    <property type="entry name" value="FAD-BINDING PCMH-TYPE DOMAIN-CONTAINING PROTEIN"/>
    <property type="match status" value="1"/>
</dbReference>
<evidence type="ECO:0000313" key="7">
    <source>
        <dbReference type="EMBL" id="GAA3549201.1"/>
    </source>
</evidence>
<dbReference type="PROSITE" id="PS00862">
    <property type="entry name" value="OX2_COVAL_FAD"/>
    <property type="match status" value="1"/>
</dbReference>
<dbReference type="InterPro" id="IPR016167">
    <property type="entry name" value="FAD-bd_PCMH_sub1"/>
</dbReference>
<evidence type="ECO:0000256" key="3">
    <source>
        <dbReference type="ARBA" id="ARBA00022630"/>
    </source>
</evidence>
<protein>
    <submittedName>
        <fullName evidence="7">FAD-binding oxidoreductase</fullName>
    </submittedName>
</protein>
<dbReference type="InterPro" id="IPR006093">
    <property type="entry name" value="Oxy_OxRdtase_FAD_BS"/>
</dbReference>
<name>A0ABP6WBE4_9ACTN</name>
<dbReference type="Gene3D" id="3.30.465.10">
    <property type="match status" value="1"/>
</dbReference>
<dbReference type="Proteomes" id="UP001500707">
    <property type="component" value="Unassembled WGS sequence"/>
</dbReference>
<proteinExistence type="inferred from homology"/>